<feature type="compositionally biased region" description="Basic and acidic residues" evidence="5">
    <location>
        <begin position="528"/>
        <end position="544"/>
    </location>
</feature>
<feature type="compositionally biased region" description="Basic and acidic residues" evidence="5">
    <location>
        <begin position="562"/>
        <end position="571"/>
    </location>
</feature>
<feature type="region of interest" description="Disordered" evidence="5">
    <location>
        <begin position="467"/>
        <end position="571"/>
    </location>
</feature>
<feature type="domain" description="TPX2 C-terminal" evidence="6">
    <location>
        <begin position="599"/>
        <end position="671"/>
    </location>
</feature>
<dbReference type="AlphaFoldDB" id="A0A9P5TNV9"/>
<evidence type="ECO:0000256" key="3">
    <source>
        <dbReference type="ARBA" id="ARBA00022490"/>
    </source>
</evidence>
<dbReference type="GO" id="GO:0005856">
    <property type="term" value="C:cytoskeleton"/>
    <property type="evidence" value="ECO:0007669"/>
    <property type="project" value="UniProtKB-SubCell"/>
</dbReference>
<reference evidence="7" key="1">
    <citation type="submission" date="2020-11" db="EMBL/GenBank/DDBJ databases">
        <authorList>
            <consortium name="DOE Joint Genome Institute"/>
            <person name="Ahrendt S."/>
            <person name="Riley R."/>
            <person name="Andreopoulos W."/>
            <person name="LaButti K."/>
            <person name="Pangilinan J."/>
            <person name="Ruiz-duenas F.J."/>
            <person name="Barrasa J.M."/>
            <person name="Sanchez-Garcia M."/>
            <person name="Camarero S."/>
            <person name="Miyauchi S."/>
            <person name="Serrano A."/>
            <person name="Linde D."/>
            <person name="Babiker R."/>
            <person name="Drula E."/>
            <person name="Ayuso-Fernandez I."/>
            <person name="Pacheco R."/>
            <person name="Padilla G."/>
            <person name="Ferreira P."/>
            <person name="Barriuso J."/>
            <person name="Kellner H."/>
            <person name="Castanera R."/>
            <person name="Alfaro M."/>
            <person name="Ramirez L."/>
            <person name="Pisabarro A.G."/>
            <person name="Kuo A."/>
            <person name="Tritt A."/>
            <person name="Lipzen A."/>
            <person name="He G."/>
            <person name="Yan M."/>
            <person name="Ng V."/>
            <person name="Cullen D."/>
            <person name="Martin F."/>
            <person name="Rosso M.-N."/>
            <person name="Henrissat B."/>
            <person name="Hibbett D."/>
            <person name="Martinez A.T."/>
            <person name="Grigoriev I.V."/>
        </authorList>
    </citation>
    <scope>NUCLEOTIDE SEQUENCE</scope>
    <source>
        <strain evidence="7">AH 44721</strain>
    </source>
</reference>
<feature type="compositionally biased region" description="Basic and acidic residues" evidence="5">
    <location>
        <begin position="616"/>
        <end position="644"/>
    </location>
</feature>
<feature type="region of interest" description="Disordered" evidence="5">
    <location>
        <begin position="318"/>
        <end position="450"/>
    </location>
</feature>
<dbReference type="Pfam" id="PF06886">
    <property type="entry name" value="TPX2"/>
    <property type="match status" value="1"/>
</dbReference>
<dbReference type="OrthoDB" id="3242303at2759"/>
<proteinExistence type="inferred from homology"/>
<dbReference type="Proteomes" id="UP000724874">
    <property type="component" value="Unassembled WGS sequence"/>
</dbReference>
<evidence type="ECO:0000313" key="7">
    <source>
        <dbReference type="EMBL" id="KAF8902191.1"/>
    </source>
</evidence>
<feature type="compositionally biased region" description="Basic and acidic residues" evidence="5">
    <location>
        <begin position="247"/>
        <end position="260"/>
    </location>
</feature>
<feature type="region of interest" description="Disordered" evidence="5">
    <location>
        <begin position="657"/>
        <end position="676"/>
    </location>
</feature>
<feature type="compositionally biased region" description="Basic and acidic residues" evidence="5">
    <location>
        <begin position="326"/>
        <end position="337"/>
    </location>
</feature>
<feature type="region of interest" description="Disordered" evidence="5">
    <location>
        <begin position="240"/>
        <end position="260"/>
    </location>
</feature>
<evidence type="ECO:0000256" key="2">
    <source>
        <dbReference type="ARBA" id="ARBA00005885"/>
    </source>
</evidence>
<evidence type="ECO:0000313" key="8">
    <source>
        <dbReference type="Proteomes" id="UP000724874"/>
    </source>
</evidence>
<sequence>MPLRNSGGEISLRHLPDVSDTSFSFQIPGSIPEGDLLADDGLDFFQGVNLSAGPPNSPPTHSNAPLTLTQVTPTPAIQNRTQPHSNSPLSFPTASTHYADNKVPDLKEEKPMPCTQRPKLNTKVICQPRPRFITPTIPHLPPAEGSPAGARLEALRAQVDSLFAEDLHVRSSDERQELVDVGAGSHMPKGLRRTSLEKVRLNTRVEKRERQTRMRQAISNSKDKNNAIFPTGTSPTTIGSHVFSHKSQSDIPKDLHGDEKSLADTSMSSLAADGAAARLLQYSQELITSFGLHDSDTIPDMNVPVQSQVQQVYFHQDSETGTEMKTAQREAADDHGDGPLTVSQLSPRKTLRPPTPTPPASKPMSPLRPSSKRPVSVPAETRQRKKSRSDATDASSASSTIVKGSNASTRSIPSRPSSRTLTKSTASDSVTVSSTARDKPQARVKTTAQAPVIKVGKTDKSVNEVVRHASKSTAGSLSSSSTSNQRNAWNYDTIDPGKQASSLKGKNKAASSLSHSKTVLHAPLHATRPVEFKLQTDSRLETRTRKGNPGNESTSSYSRSRSQREKRPIPDFKAIHAAQEAELVLRKENIRPIVPLPIKWETEERLRERHKFDDMVREKERENTRLMEEKRKEQAEQEERELRELRKKAIPKANEVPEWYKEAPKKKDKKITGIGG</sequence>
<feature type="region of interest" description="Disordered" evidence="5">
    <location>
        <begin position="616"/>
        <end position="646"/>
    </location>
</feature>
<feature type="compositionally biased region" description="Low complexity" evidence="5">
    <location>
        <begin position="471"/>
        <end position="483"/>
    </location>
</feature>
<name>A0A9P5TNV9_GYMJU</name>
<accession>A0A9P5TNV9</accession>
<comment type="caution">
    <text evidence="7">The sequence shown here is derived from an EMBL/GenBank/DDBJ whole genome shotgun (WGS) entry which is preliminary data.</text>
</comment>
<comment type="similarity">
    <text evidence="2">Belongs to the TPX2 family.</text>
</comment>
<comment type="subcellular location">
    <subcellularLocation>
        <location evidence="1">Cytoplasm</location>
        <location evidence="1">Cytoskeleton</location>
    </subcellularLocation>
</comment>
<keyword evidence="8" id="KW-1185">Reference proteome</keyword>
<evidence type="ECO:0000256" key="5">
    <source>
        <dbReference type="SAM" id="MobiDB-lite"/>
    </source>
</evidence>
<keyword evidence="3" id="KW-0963">Cytoplasm</keyword>
<dbReference type="InterPro" id="IPR027329">
    <property type="entry name" value="TPX2_C"/>
</dbReference>
<dbReference type="EMBL" id="JADNYJ010000037">
    <property type="protein sequence ID" value="KAF8902191.1"/>
    <property type="molecule type" value="Genomic_DNA"/>
</dbReference>
<organism evidence="7 8">
    <name type="scientific">Gymnopilus junonius</name>
    <name type="common">Spectacular rustgill mushroom</name>
    <name type="synonym">Gymnopilus spectabilis subsp. junonius</name>
    <dbReference type="NCBI Taxonomy" id="109634"/>
    <lineage>
        <taxon>Eukaryota</taxon>
        <taxon>Fungi</taxon>
        <taxon>Dikarya</taxon>
        <taxon>Basidiomycota</taxon>
        <taxon>Agaricomycotina</taxon>
        <taxon>Agaricomycetes</taxon>
        <taxon>Agaricomycetidae</taxon>
        <taxon>Agaricales</taxon>
        <taxon>Agaricineae</taxon>
        <taxon>Hymenogastraceae</taxon>
        <taxon>Gymnopilus</taxon>
    </lineage>
</organism>
<protein>
    <recommendedName>
        <fullName evidence="6">TPX2 C-terminal domain-containing protein</fullName>
    </recommendedName>
</protein>
<keyword evidence="4" id="KW-0206">Cytoskeleton</keyword>
<evidence type="ECO:0000259" key="6">
    <source>
        <dbReference type="Pfam" id="PF06886"/>
    </source>
</evidence>
<evidence type="ECO:0000256" key="4">
    <source>
        <dbReference type="ARBA" id="ARBA00023212"/>
    </source>
</evidence>
<feature type="compositionally biased region" description="Polar residues" evidence="5">
    <location>
        <begin position="499"/>
        <end position="517"/>
    </location>
</feature>
<feature type="compositionally biased region" description="Low complexity" evidence="5">
    <location>
        <begin position="408"/>
        <end position="435"/>
    </location>
</feature>
<evidence type="ECO:0000256" key="1">
    <source>
        <dbReference type="ARBA" id="ARBA00004245"/>
    </source>
</evidence>
<gene>
    <name evidence="7" type="ORF">CPB84DRAFT_1776097</name>
</gene>